<evidence type="ECO:0000259" key="7">
    <source>
        <dbReference type="PROSITE" id="PS50003"/>
    </source>
</evidence>
<organism evidence="9 10">
    <name type="scientific">Adineta ricciae</name>
    <name type="common">Rotifer</name>
    <dbReference type="NCBI Taxonomy" id="249248"/>
    <lineage>
        <taxon>Eukaryota</taxon>
        <taxon>Metazoa</taxon>
        <taxon>Spiralia</taxon>
        <taxon>Gnathifera</taxon>
        <taxon>Rotifera</taxon>
        <taxon>Eurotatoria</taxon>
        <taxon>Bdelloidea</taxon>
        <taxon>Adinetida</taxon>
        <taxon>Adinetidae</taxon>
        <taxon>Adineta</taxon>
    </lineage>
</organism>
<keyword evidence="1" id="KW-0479">Metal-binding</keyword>
<dbReference type="InterPro" id="IPR001965">
    <property type="entry name" value="Znf_PHD"/>
</dbReference>
<evidence type="ECO:0008006" key="11">
    <source>
        <dbReference type="Google" id="ProtNLM"/>
    </source>
</evidence>
<reference evidence="9" key="1">
    <citation type="submission" date="2021-02" db="EMBL/GenBank/DDBJ databases">
        <authorList>
            <person name="Nowell W R."/>
        </authorList>
    </citation>
    <scope>NUCLEOTIDE SEQUENCE</scope>
</reference>
<evidence type="ECO:0000256" key="4">
    <source>
        <dbReference type="PROSITE-ProRule" id="PRU00146"/>
    </source>
</evidence>
<dbReference type="PROSITE" id="PS50003">
    <property type="entry name" value="PH_DOMAIN"/>
    <property type="match status" value="1"/>
</dbReference>
<feature type="domain" description="PHD-type" evidence="8">
    <location>
        <begin position="64"/>
        <end position="117"/>
    </location>
</feature>
<evidence type="ECO:0000256" key="3">
    <source>
        <dbReference type="ARBA" id="ARBA00022833"/>
    </source>
</evidence>
<dbReference type="GO" id="GO:0008270">
    <property type="term" value="F:zinc ion binding"/>
    <property type="evidence" value="ECO:0007669"/>
    <property type="project" value="UniProtKB-KW"/>
</dbReference>
<dbReference type="InterPro" id="IPR019786">
    <property type="entry name" value="Zinc_finger_PHD-type_CS"/>
</dbReference>
<dbReference type="CDD" id="cd15489">
    <property type="entry name" value="PHD_SF"/>
    <property type="match status" value="1"/>
</dbReference>
<proteinExistence type="predicted"/>
<dbReference type="Pfam" id="PF00628">
    <property type="entry name" value="PHD"/>
    <property type="match status" value="1"/>
</dbReference>
<evidence type="ECO:0000259" key="8">
    <source>
        <dbReference type="PROSITE" id="PS50016"/>
    </source>
</evidence>
<keyword evidence="5" id="KW-0175">Coiled coil</keyword>
<keyword evidence="3" id="KW-0862">Zinc</keyword>
<evidence type="ECO:0000256" key="5">
    <source>
        <dbReference type="SAM" id="Coils"/>
    </source>
</evidence>
<dbReference type="InterPro" id="IPR011993">
    <property type="entry name" value="PH-like_dom_sf"/>
</dbReference>
<dbReference type="EMBL" id="CAJNOJ010000211">
    <property type="protein sequence ID" value="CAF1294830.1"/>
    <property type="molecule type" value="Genomic_DNA"/>
</dbReference>
<feature type="region of interest" description="Disordered" evidence="6">
    <location>
        <begin position="247"/>
        <end position="270"/>
    </location>
</feature>
<dbReference type="Gene3D" id="3.30.40.10">
    <property type="entry name" value="Zinc/RING finger domain, C3HC4 (zinc finger)"/>
    <property type="match status" value="1"/>
</dbReference>
<feature type="compositionally biased region" description="Polar residues" evidence="6">
    <location>
        <begin position="476"/>
        <end position="498"/>
    </location>
</feature>
<accession>A0A815DKE1</accession>
<feature type="region of interest" description="Disordered" evidence="6">
    <location>
        <begin position="616"/>
        <end position="670"/>
    </location>
</feature>
<dbReference type="PROSITE" id="PS50016">
    <property type="entry name" value="ZF_PHD_2"/>
    <property type="match status" value="1"/>
</dbReference>
<dbReference type="InterPro" id="IPR019787">
    <property type="entry name" value="Znf_PHD-finger"/>
</dbReference>
<dbReference type="OrthoDB" id="10037211at2759"/>
<feature type="compositionally biased region" description="Polar residues" evidence="6">
    <location>
        <begin position="660"/>
        <end position="670"/>
    </location>
</feature>
<evidence type="ECO:0000256" key="1">
    <source>
        <dbReference type="ARBA" id="ARBA00022723"/>
    </source>
</evidence>
<dbReference type="InterPro" id="IPR013083">
    <property type="entry name" value="Znf_RING/FYVE/PHD"/>
</dbReference>
<gene>
    <name evidence="9" type="ORF">EDS130_LOCUS30283</name>
</gene>
<sequence length="848" mass="95871">MSSSSLPDLPNYVFHIQCLIPPSLSRSSSVFMKSSNSNSAMTTSTKPPLANSYGISPLKSSTPQTTCNICKRLLYSFEEILICRACDGSYHWRCVKPEMTTHYGENAPFVCDKCDDNLVGTSTNSLSRQANGGIKIKSLNSSEADYREFANVPSKLNATPTRDTAVVNAVRYFEEKQQQQSPQKLPRSNEIDGQYSTQANGHFTDDSKSIQRIQQQRNLHPDNENTSLGMFQANYQYTPLKEYAAMKNGRSPNDVNNNGYQTSSPSNGDRQFTSQYNNGLRYTSHTYDSSKTQHVESPIHMPPHFTTTTNFNVNEKSSHATTYLSAHRENESSTYRPISSQLHTDHHSTVESDSGIVMTNSNHLSTDENQIIEKKLTTLVQRIGRQLETDAQKLSDKLETKLKNLENMIHQQTYVIRQQDEVIERLKTKISKIETERDHFRDRLSYHEQSKLDEKKYLTTDTEESIDRKTLELDDQQQTLNDISGNRKFSTTSSVTTDNSKRSSKKTPAPRVDQYTPPATYEHDPTVSKLIKTVPTNQERPVSDVSPPTIATQLATSVPLVERPAASSRLDNIIHQSNTVKSTDPLSYYNVAELRHADPRVTGREISIDQVMMSVHGENDDGDAESKPKQASTGQLRRSSSSSSSFSSEPLPKDTDAKNAKSTNDIGLSVRNTDLHRSLQVIPRKTSQTEQVLNPSNKTASLEIGSKLTRYDDAPSIYITPHEAAHPASQYQDATKGWLRKQNRESFFKRVERYYCVLSKNILLMHKNENDRIPHKAINLKGAKVLQYDDTKHGPSLELTWSTRRNNAKHYNLYAQNAQETEQWAVAIQGAINNLNDQNKWQRYHINT</sequence>
<feature type="compositionally biased region" description="Polar residues" evidence="6">
    <location>
        <begin position="210"/>
        <end position="227"/>
    </location>
</feature>
<feature type="compositionally biased region" description="Polar residues" evidence="6">
    <location>
        <begin position="629"/>
        <end position="638"/>
    </location>
</feature>
<evidence type="ECO:0000313" key="9">
    <source>
        <dbReference type="EMBL" id="CAF1294830.1"/>
    </source>
</evidence>
<dbReference type="AlphaFoldDB" id="A0A815DKE1"/>
<dbReference type="SMART" id="SM00249">
    <property type="entry name" value="PHD"/>
    <property type="match status" value="1"/>
</dbReference>
<dbReference type="Proteomes" id="UP000663852">
    <property type="component" value="Unassembled WGS sequence"/>
</dbReference>
<evidence type="ECO:0000256" key="2">
    <source>
        <dbReference type="ARBA" id="ARBA00022771"/>
    </source>
</evidence>
<dbReference type="Pfam" id="PF00169">
    <property type="entry name" value="PH"/>
    <property type="match status" value="1"/>
</dbReference>
<dbReference type="SUPFAM" id="SSF50729">
    <property type="entry name" value="PH domain-like"/>
    <property type="match status" value="1"/>
</dbReference>
<comment type="caution">
    <text evidence="9">The sequence shown here is derived from an EMBL/GenBank/DDBJ whole genome shotgun (WGS) entry which is preliminary data.</text>
</comment>
<dbReference type="Gene3D" id="2.30.29.30">
    <property type="entry name" value="Pleckstrin-homology domain (PH domain)/Phosphotyrosine-binding domain (PTB)"/>
    <property type="match status" value="1"/>
</dbReference>
<evidence type="ECO:0000256" key="6">
    <source>
        <dbReference type="SAM" id="MobiDB-lite"/>
    </source>
</evidence>
<dbReference type="InterPro" id="IPR001849">
    <property type="entry name" value="PH_domain"/>
</dbReference>
<feature type="compositionally biased region" description="Low complexity" evidence="6">
    <location>
        <begin position="639"/>
        <end position="648"/>
    </location>
</feature>
<dbReference type="InterPro" id="IPR011011">
    <property type="entry name" value="Znf_FYVE_PHD"/>
</dbReference>
<evidence type="ECO:0000313" key="10">
    <source>
        <dbReference type="Proteomes" id="UP000663852"/>
    </source>
</evidence>
<dbReference type="SMART" id="SM00233">
    <property type="entry name" value="PH"/>
    <property type="match status" value="1"/>
</dbReference>
<feature type="region of interest" description="Disordered" evidence="6">
    <location>
        <begin position="174"/>
        <end position="227"/>
    </location>
</feature>
<dbReference type="PROSITE" id="PS01359">
    <property type="entry name" value="ZF_PHD_1"/>
    <property type="match status" value="1"/>
</dbReference>
<keyword evidence="2 4" id="KW-0863">Zinc-finger</keyword>
<name>A0A815DKE1_ADIRI</name>
<feature type="domain" description="PH" evidence="7">
    <location>
        <begin position="732"/>
        <end position="833"/>
    </location>
</feature>
<protein>
    <recommendedName>
        <fullName evidence="11">PH domain-containing protein</fullName>
    </recommendedName>
</protein>
<feature type="region of interest" description="Disordered" evidence="6">
    <location>
        <begin position="460"/>
        <end position="527"/>
    </location>
</feature>
<feature type="coiled-coil region" evidence="5">
    <location>
        <begin position="388"/>
        <end position="443"/>
    </location>
</feature>
<feature type="compositionally biased region" description="Polar residues" evidence="6">
    <location>
        <begin position="250"/>
        <end position="270"/>
    </location>
</feature>
<dbReference type="SUPFAM" id="SSF57903">
    <property type="entry name" value="FYVE/PHD zinc finger"/>
    <property type="match status" value="1"/>
</dbReference>